<protein>
    <submittedName>
        <fullName evidence="1">Uncharacterized protein</fullName>
    </submittedName>
</protein>
<reference evidence="1" key="1">
    <citation type="submission" date="2022-07" db="EMBL/GenBank/DDBJ databases">
        <title>Genome Sequence of Phlebia brevispora.</title>
        <authorList>
            <person name="Buettner E."/>
        </authorList>
    </citation>
    <scope>NUCLEOTIDE SEQUENCE</scope>
    <source>
        <strain evidence="1">MPL23</strain>
    </source>
</reference>
<evidence type="ECO:0000313" key="1">
    <source>
        <dbReference type="EMBL" id="KAJ3528926.1"/>
    </source>
</evidence>
<accession>A0ACC1RZH9</accession>
<keyword evidence="2" id="KW-1185">Reference proteome</keyword>
<name>A0ACC1RZH9_9APHY</name>
<dbReference type="EMBL" id="JANHOG010001983">
    <property type="protein sequence ID" value="KAJ3528926.1"/>
    <property type="molecule type" value="Genomic_DNA"/>
</dbReference>
<dbReference type="Proteomes" id="UP001148662">
    <property type="component" value="Unassembled WGS sequence"/>
</dbReference>
<comment type="caution">
    <text evidence="1">The sequence shown here is derived from an EMBL/GenBank/DDBJ whole genome shotgun (WGS) entry which is preliminary data.</text>
</comment>
<proteinExistence type="predicted"/>
<sequence>MRRDAEQQRALEQELQREMERQQERESRLEQLREDERLRTLELEKLEQERVREVEAYNSQYAAYPHYETGLGAGSAVPEETLPPTPLSPVMEDSAEARFEDSCYHSRNESSLSILKQSIKMSLDKAKTLYKTSTQALGRSTPALSLAADEQDAGSKRSMSDMDSLEERKDESQEPEADLPLFPGSDAAHDQDNASENRMTLWIRSVEKVVEDARQNFAASTNDMPLSPLPAPRPPARISADSRPQRYSAGDKEEKLQEQSQDNSQLLSPTASSDNGKSSRRASRVARKILPASQIFPEGYESFLSISTPEPSLSTDDNSRSLLSASTSVRALPPSPSPFKVDPDSPTGQSPAAIPRCKSFSDNTLPTIPSEVIDAVLSPAAATPPRTRPRRTTIVTRSPEATRKERPSLSIEVPNENSPSKHREKSRSQNDLGGHLGRPITPVSKLEFELKRLENPEPKPAPRLSALVGKDALKRDPAVKKSMNERLTPITKNDDLTSSPLHVEPYPPRPVSQIALSMDSPAKRHVENVYDRFLMSTTGVKRVGKGYQSDNKGPVSNKAQPKVSTYKRGPTLFHSTRKPMPPPVSSEDVYRRSSTGDVDEFGVVTCGQSSVALQEASNTVGTVRRAFKTLMTGKR</sequence>
<organism evidence="1 2">
    <name type="scientific">Phlebia brevispora</name>
    <dbReference type="NCBI Taxonomy" id="194682"/>
    <lineage>
        <taxon>Eukaryota</taxon>
        <taxon>Fungi</taxon>
        <taxon>Dikarya</taxon>
        <taxon>Basidiomycota</taxon>
        <taxon>Agaricomycotina</taxon>
        <taxon>Agaricomycetes</taxon>
        <taxon>Polyporales</taxon>
        <taxon>Meruliaceae</taxon>
        <taxon>Phlebia</taxon>
    </lineage>
</organism>
<evidence type="ECO:0000313" key="2">
    <source>
        <dbReference type="Proteomes" id="UP001148662"/>
    </source>
</evidence>
<gene>
    <name evidence="1" type="ORF">NM688_g7927</name>
</gene>